<dbReference type="InterPro" id="IPR034732">
    <property type="entry name" value="EPHD"/>
</dbReference>
<dbReference type="Pfam" id="PF00439">
    <property type="entry name" value="Bromodomain"/>
    <property type="match status" value="1"/>
</dbReference>
<evidence type="ECO:0000256" key="5">
    <source>
        <dbReference type="ARBA" id="ARBA00022833"/>
    </source>
</evidence>
<dbReference type="PROSITE" id="PS50014">
    <property type="entry name" value="BROMODOMAIN_2"/>
    <property type="match status" value="1"/>
</dbReference>
<feature type="compositionally biased region" description="Polar residues" evidence="10">
    <location>
        <begin position="1"/>
        <end position="12"/>
    </location>
</feature>
<keyword evidence="2" id="KW-0479">Metal-binding</keyword>
<evidence type="ECO:0000256" key="4">
    <source>
        <dbReference type="ARBA" id="ARBA00022771"/>
    </source>
</evidence>
<dbReference type="SUPFAM" id="SSF57903">
    <property type="entry name" value="FYVE/PHD zinc finger"/>
    <property type="match status" value="1"/>
</dbReference>
<dbReference type="SUPFAM" id="SSF47370">
    <property type="entry name" value="Bromodomain"/>
    <property type="match status" value="1"/>
</dbReference>
<feature type="compositionally biased region" description="Basic and acidic residues" evidence="10">
    <location>
        <begin position="1038"/>
        <end position="1048"/>
    </location>
</feature>
<comment type="subcellular location">
    <subcellularLocation>
        <location evidence="1">Nucleus</location>
    </subcellularLocation>
</comment>
<feature type="domain" description="PWWP" evidence="13">
    <location>
        <begin position="1134"/>
        <end position="1206"/>
    </location>
</feature>
<dbReference type="Gene3D" id="2.30.30.140">
    <property type="match status" value="1"/>
</dbReference>
<dbReference type="InterPro" id="IPR011011">
    <property type="entry name" value="Znf_FYVE_PHD"/>
</dbReference>
<evidence type="ECO:0000256" key="6">
    <source>
        <dbReference type="ARBA" id="ARBA00023117"/>
    </source>
</evidence>
<dbReference type="CDD" id="cd05839">
    <property type="entry name" value="PWWP_BRPF"/>
    <property type="match status" value="1"/>
</dbReference>
<dbReference type="GO" id="GO:0006357">
    <property type="term" value="P:regulation of transcription by RNA polymerase II"/>
    <property type="evidence" value="ECO:0007669"/>
    <property type="project" value="TreeGrafter"/>
</dbReference>
<dbReference type="FunFam" id="3.30.40.10:FF:000008">
    <property type="entry name" value="Bromodomain containing 1, isoform CRA_a"/>
    <property type="match status" value="1"/>
</dbReference>
<comment type="caution">
    <text evidence="15">The sequence shown here is derived from an EMBL/GenBank/DDBJ whole genome shotgun (WGS) entry which is preliminary data.</text>
</comment>
<dbReference type="FunFam" id="3.30.40.10:FF:000007">
    <property type="entry name" value="Bromodomain containing 1, isoform CRA_b"/>
    <property type="match status" value="1"/>
</dbReference>
<dbReference type="Gene3D" id="1.20.920.10">
    <property type="entry name" value="Bromodomain-like"/>
    <property type="match status" value="1"/>
</dbReference>
<dbReference type="SUPFAM" id="SSF63748">
    <property type="entry name" value="Tudor/PWWP/MBT"/>
    <property type="match status" value="1"/>
</dbReference>
<dbReference type="AlphaFoldDB" id="A0A8H4A575"/>
<keyword evidence="6 8" id="KW-0103">Bromodomain</keyword>
<evidence type="ECO:0000256" key="2">
    <source>
        <dbReference type="ARBA" id="ARBA00022723"/>
    </source>
</evidence>
<name>A0A8H4A575_GIGMA</name>
<evidence type="ECO:0000256" key="3">
    <source>
        <dbReference type="ARBA" id="ARBA00022737"/>
    </source>
</evidence>
<dbReference type="InterPro" id="IPR050701">
    <property type="entry name" value="Histone_Mod_Regulator"/>
</dbReference>
<feature type="domain" description="PHD-type" evidence="12">
    <location>
        <begin position="347"/>
        <end position="397"/>
    </location>
</feature>
<feature type="region of interest" description="Disordered" evidence="10">
    <location>
        <begin position="555"/>
        <end position="620"/>
    </location>
</feature>
<feature type="region of interest" description="Disordered" evidence="10">
    <location>
        <begin position="165"/>
        <end position="196"/>
    </location>
</feature>
<feature type="region of interest" description="Disordered" evidence="10">
    <location>
        <begin position="1074"/>
        <end position="1127"/>
    </location>
</feature>
<feature type="region of interest" description="Disordered" evidence="10">
    <location>
        <begin position="990"/>
        <end position="1054"/>
    </location>
</feature>
<dbReference type="SMART" id="SM00297">
    <property type="entry name" value="BROMO"/>
    <property type="match status" value="1"/>
</dbReference>
<dbReference type="PROSITE" id="PS51805">
    <property type="entry name" value="EPHD"/>
    <property type="match status" value="1"/>
</dbReference>
<feature type="region of interest" description="Disordered" evidence="10">
    <location>
        <begin position="897"/>
        <end position="937"/>
    </location>
</feature>
<keyword evidence="5" id="KW-0862">Zinc</keyword>
<feature type="domain" description="PHD-type" evidence="14">
    <location>
        <begin position="401"/>
        <end position="516"/>
    </location>
</feature>
<dbReference type="PANTHER" id="PTHR13793:SF107">
    <property type="entry name" value="BROMODOMAIN-CONTAINING PROTEIN HOMOLOG"/>
    <property type="match status" value="1"/>
</dbReference>
<feature type="compositionally biased region" description="Basic residues" evidence="10">
    <location>
        <begin position="40"/>
        <end position="49"/>
    </location>
</feature>
<dbReference type="InterPro" id="IPR019787">
    <property type="entry name" value="Znf_PHD-finger"/>
</dbReference>
<dbReference type="InterPro" id="IPR000313">
    <property type="entry name" value="PWWP_dom"/>
</dbReference>
<feature type="compositionally biased region" description="Acidic residues" evidence="10">
    <location>
        <begin position="179"/>
        <end position="189"/>
    </location>
</feature>
<dbReference type="Gene3D" id="3.30.40.10">
    <property type="entry name" value="Zinc/RING finger domain, C3HC4 (zinc finger)"/>
    <property type="match status" value="2"/>
</dbReference>
<keyword evidence="7" id="KW-0539">Nucleus</keyword>
<dbReference type="GO" id="GO:0008270">
    <property type="term" value="F:zinc ion binding"/>
    <property type="evidence" value="ECO:0007669"/>
    <property type="project" value="UniProtKB-KW"/>
</dbReference>
<feature type="region of interest" description="Disordered" evidence="10">
    <location>
        <begin position="1"/>
        <end position="69"/>
    </location>
</feature>
<dbReference type="PRINTS" id="PR00503">
    <property type="entry name" value="BROMODOMAIN"/>
</dbReference>
<dbReference type="GO" id="GO:0006325">
    <property type="term" value="P:chromatin organization"/>
    <property type="evidence" value="ECO:0007669"/>
    <property type="project" value="UniProtKB-ARBA"/>
</dbReference>
<evidence type="ECO:0000259" key="14">
    <source>
        <dbReference type="PROSITE" id="PS51805"/>
    </source>
</evidence>
<organism evidence="15 16">
    <name type="scientific">Gigaspora margarita</name>
    <dbReference type="NCBI Taxonomy" id="4874"/>
    <lineage>
        <taxon>Eukaryota</taxon>
        <taxon>Fungi</taxon>
        <taxon>Fungi incertae sedis</taxon>
        <taxon>Mucoromycota</taxon>
        <taxon>Glomeromycotina</taxon>
        <taxon>Glomeromycetes</taxon>
        <taxon>Diversisporales</taxon>
        <taxon>Gigasporaceae</taxon>
        <taxon>Gigaspora</taxon>
    </lineage>
</organism>
<dbReference type="CDD" id="cd15670">
    <property type="entry name" value="ePHD_BRPF"/>
    <property type="match status" value="1"/>
</dbReference>
<dbReference type="OrthoDB" id="20839at2759"/>
<dbReference type="Pfam" id="PF13832">
    <property type="entry name" value="zf-HC5HC2H_2"/>
    <property type="match status" value="1"/>
</dbReference>
<reference evidence="15 16" key="1">
    <citation type="journal article" date="2019" name="Environ. Microbiol.">
        <title>At the nexus of three kingdoms: the genome of the mycorrhizal fungus Gigaspora margarita provides insights into plant, endobacterial and fungal interactions.</title>
        <authorList>
            <person name="Venice F."/>
            <person name="Ghignone S."/>
            <person name="Salvioli di Fossalunga A."/>
            <person name="Amselem J."/>
            <person name="Novero M."/>
            <person name="Xianan X."/>
            <person name="Sedzielewska Toro K."/>
            <person name="Morin E."/>
            <person name="Lipzen A."/>
            <person name="Grigoriev I.V."/>
            <person name="Henrissat B."/>
            <person name="Martin F.M."/>
            <person name="Bonfante P."/>
        </authorList>
    </citation>
    <scope>NUCLEOTIDE SEQUENCE [LARGE SCALE GENOMIC DNA]</scope>
    <source>
        <strain evidence="15 16">BEG34</strain>
    </source>
</reference>
<evidence type="ECO:0000256" key="8">
    <source>
        <dbReference type="PROSITE-ProRule" id="PRU00035"/>
    </source>
</evidence>
<feature type="compositionally biased region" description="Polar residues" evidence="10">
    <location>
        <begin position="1107"/>
        <end position="1127"/>
    </location>
</feature>
<feature type="compositionally biased region" description="Basic residues" evidence="10">
    <location>
        <begin position="23"/>
        <end position="32"/>
    </location>
</feature>
<dbReference type="PROSITE" id="PS01359">
    <property type="entry name" value="ZF_PHD_1"/>
    <property type="match status" value="1"/>
</dbReference>
<dbReference type="PROSITE" id="PS50016">
    <property type="entry name" value="ZF_PHD_2"/>
    <property type="match status" value="1"/>
</dbReference>
<feature type="compositionally biased region" description="Acidic residues" evidence="10">
    <location>
        <begin position="555"/>
        <end position="569"/>
    </location>
</feature>
<accession>A0A8H4A575</accession>
<dbReference type="InterPro" id="IPR001965">
    <property type="entry name" value="Znf_PHD"/>
</dbReference>
<dbReference type="InterPro" id="IPR001487">
    <property type="entry name" value="Bromodomain"/>
</dbReference>
<evidence type="ECO:0000259" key="12">
    <source>
        <dbReference type="PROSITE" id="PS50016"/>
    </source>
</evidence>
<dbReference type="InterPro" id="IPR019786">
    <property type="entry name" value="Zinc_finger_PHD-type_CS"/>
</dbReference>
<proteinExistence type="predicted"/>
<dbReference type="Proteomes" id="UP000439903">
    <property type="component" value="Unassembled WGS sequence"/>
</dbReference>
<dbReference type="SMART" id="SM00293">
    <property type="entry name" value="PWWP"/>
    <property type="match status" value="1"/>
</dbReference>
<protein>
    <submittedName>
        <fullName evidence="15">Phd zinc finger-containing putative transcriptional regulator</fullName>
    </submittedName>
</protein>
<evidence type="ECO:0000256" key="1">
    <source>
        <dbReference type="ARBA" id="ARBA00004123"/>
    </source>
</evidence>
<evidence type="ECO:0000313" key="16">
    <source>
        <dbReference type="Proteomes" id="UP000439903"/>
    </source>
</evidence>
<dbReference type="GO" id="GO:0005634">
    <property type="term" value="C:nucleus"/>
    <property type="evidence" value="ECO:0007669"/>
    <property type="project" value="UniProtKB-SubCell"/>
</dbReference>
<evidence type="ECO:0000259" key="13">
    <source>
        <dbReference type="PROSITE" id="PS50812"/>
    </source>
</evidence>
<dbReference type="Pfam" id="PF00855">
    <property type="entry name" value="PWWP"/>
    <property type="match status" value="1"/>
</dbReference>
<dbReference type="EMBL" id="WTPW01001770">
    <property type="protein sequence ID" value="KAF0415596.1"/>
    <property type="molecule type" value="Genomic_DNA"/>
</dbReference>
<dbReference type="InterPro" id="IPR013083">
    <property type="entry name" value="Znf_RING/FYVE/PHD"/>
</dbReference>
<sequence length="1263" mass="144923">MDISKSTSVTRESSIDPEEPTRNKSRNSRSIRKANGSRGFNKRTQKNKVVKVTNKSVKTNKSRNKNNGKEQIRITKENTARVNQQEETPREEIPYTEFLPDLKLDEQLEIIHSYSDITDKNDHIMSQELSQLPNTTALPNPNEYNGFKLVQGVGILPDHQDNLSYIKENSSSGTTPHEDMDEDTVQDDEQDRHSDIDQTIDIQTGIINEPMDLEYSTPATSETATVAIDNLAVMESVSESIPKEPPIHSYRRINCKKFEKEPFVRPEGHYIRHVELTEKDLVEIVEYDMDEQDNLWLKAFNQERKKEDLGELTADVFEAMIDRLEKEWFDLTKNLPKGQGEKENPEDSTCAICDDGECENCNAIVFCDGCNLAVHQDCYGIPYIPEGQWLCRKCIVSPETPVSCIFCPNEGGAFKKTNTNRWAHLLCALWIPEVGLSNPVYMEPIDNIEGIPRGRWKLKCYICEKKMGACIQCQNTHCCTAFHVTCARKAKLCMRMKFPDPNSDANQMKAYCDKHTPRDYREQVDVAQSVAKAQSLLIDPVPVAKKRRIEVDDYGDSDEYIPSEDDDDDRDLRENSRSDTSVSRKTRKRKELDSASYPRKTIKVNPQESEKRLSNKSIESSKSARAYNRSYMETAIVAPAIIMDRLLPVLSMHKGQLRKKQELIATICKYWSLKRESRRGAPLLKRLHLEPWTASASAHKQSEEEKVAKYTAMLDLRKDLEKVRMLIDLVHRREKEKLKRNRLQVKYLETIIFPLDYIIGPVLNTISSLDKNEIFAKPVSLEEVPDYLIHIKHPMDFGTIRKKIENHEYSLGSGMQGFKDDVELTLQNAMTYNTSNTIYYRVAKKIRQQFQTIATQMEKDYAELHIDPSKGILNVEIHPEIFTYNDKPLKFEKEVKSASRSNRVVNSKHQNQDGLSRHPLKNRKTRTTNQKKNIKDKKKLNTHIPLNRKPRAPKGWVYLTDEEEGEEKEEHTPIAVEYLNQNPFDIDEDKATISSRTRSRKDGLLNPLKGENEKEGPTAKLVKSQIERSTRGTKRKVEKPAKTDRVDNSEIVDMTPDNSTIVKKALKEQLQMLATEEAKPAATRTRARSQKKSEDLNQNDSIKKGHSSATVESNTETVQPNRSITSSELSNVPYGSLVWAKMQGFPWYPAEVADPNGPEVTEAIRSDKKEGDHYLVHFFDEKKEKKKCGRSWKWVPETKVILIGDEQTDLAKLREKTMKTTMKREIPKAYEAACLSQGIEPIALQQLQLQQLSVVPLKKHNRK</sequence>
<dbReference type="InterPro" id="IPR036427">
    <property type="entry name" value="Bromodomain-like_sf"/>
</dbReference>
<feature type="domain" description="Bromo" evidence="11">
    <location>
        <begin position="767"/>
        <end position="840"/>
    </location>
</feature>
<evidence type="ECO:0000256" key="9">
    <source>
        <dbReference type="PROSITE-ProRule" id="PRU00146"/>
    </source>
</evidence>
<keyword evidence="3" id="KW-0677">Repeat</keyword>
<gene>
    <name evidence="15" type="ORF">F8M41_007588</name>
</gene>
<evidence type="ECO:0000313" key="15">
    <source>
        <dbReference type="EMBL" id="KAF0415596.1"/>
    </source>
</evidence>
<dbReference type="InterPro" id="IPR019542">
    <property type="entry name" value="Enhancer_polycomb-like_N"/>
</dbReference>
<keyword evidence="4 9" id="KW-0863">Zinc-finger</keyword>
<dbReference type="PROSITE" id="PS50812">
    <property type="entry name" value="PWWP"/>
    <property type="match status" value="1"/>
</dbReference>
<dbReference type="Pfam" id="PF10513">
    <property type="entry name" value="EPL1"/>
    <property type="match status" value="1"/>
</dbReference>
<dbReference type="Pfam" id="PF13831">
    <property type="entry name" value="PHD_2"/>
    <property type="match status" value="1"/>
</dbReference>
<evidence type="ECO:0000256" key="7">
    <source>
        <dbReference type="ARBA" id="ARBA00023242"/>
    </source>
</evidence>
<evidence type="ECO:0000256" key="10">
    <source>
        <dbReference type="SAM" id="MobiDB-lite"/>
    </source>
</evidence>
<feature type="compositionally biased region" description="Polar residues" evidence="10">
    <location>
        <begin position="898"/>
        <end position="914"/>
    </location>
</feature>
<dbReference type="SMART" id="SM00249">
    <property type="entry name" value="PHD"/>
    <property type="match status" value="2"/>
</dbReference>
<dbReference type="CDD" id="cd15492">
    <property type="entry name" value="PHD_BRPF_JADE_like"/>
    <property type="match status" value="1"/>
</dbReference>
<keyword evidence="16" id="KW-1185">Reference proteome</keyword>
<dbReference type="PANTHER" id="PTHR13793">
    <property type="entry name" value="PHD FINGER PROTEINS"/>
    <property type="match status" value="1"/>
</dbReference>
<evidence type="ECO:0000259" key="11">
    <source>
        <dbReference type="PROSITE" id="PS50014"/>
    </source>
</evidence>